<dbReference type="CDD" id="cd07820">
    <property type="entry name" value="SRPBCC_3"/>
    <property type="match status" value="1"/>
</dbReference>
<evidence type="ECO:0000313" key="1">
    <source>
        <dbReference type="EMBL" id="GAF06535.1"/>
    </source>
</evidence>
<dbReference type="STRING" id="1236976.JCM16418_494"/>
<protein>
    <recommendedName>
        <fullName evidence="3">Cell division inhibitor</fullName>
    </recommendedName>
</protein>
<dbReference type="OrthoDB" id="9801773at2"/>
<name>W7Y6J6_9BACL</name>
<dbReference type="SUPFAM" id="SSF55961">
    <property type="entry name" value="Bet v1-like"/>
    <property type="match status" value="1"/>
</dbReference>
<gene>
    <name evidence="1" type="ORF">JCM16418_494</name>
</gene>
<dbReference type="AlphaFoldDB" id="W7Y6J6"/>
<dbReference type="Proteomes" id="UP000019364">
    <property type="component" value="Unassembled WGS sequence"/>
</dbReference>
<reference evidence="1 2" key="1">
    <citation type="journal article" date="2014" name="Genome Announc.">
        <title>Draft Genome Sequence of Paenibacillus pini JCM 16418T, Isolated from the Rhizosphere of Pine Tree.</title>
        <authorList>
            <person name="Yuki M."/>
            <person name="Oshima K."/>
            <person name="Suda W."/>
            <person name="Oshida Y."/>
            <person name="Kitamura K."/>
            <person name="Iida Y."/>
            <person name="Hattori M."/>
            <person name="Ohkuma M."/>
        </authorList>
    </citation>
    <scope>NUCLEOTIDE SEQUENCE [LARGE SCALE GENOMIC DNA]</scope>
    <source>
        <strain evidence="1 2">JCM 16418</strain>
    </source>
</reference>
<dbReference type="EMBL" id="BAVZ01000001">
    <property type="protein sequence ID" value="GAF06535.1"/>
    <property type="molecule type" value="Genomic_DNA"/>
</dbReference>
<sequence>MVTVTTNTVIDAPISLCFDLARDIDLHTQTVWKHTKERAIAGTISGKINGGEMVTFEATHFFIKQRLTSRVIEFRSPYYFVDEMMKGTFKSMKHEHTFEERSGKTLMVDTLTFTAPFGVLGWVVERLILKNYMKRFLEHRNRQLKMVAESIE</sequence>
<evidence type="ECO:0008006" key="3">
    <source>
        <dbReference type="Google" id="ProtNLM"/>
    </source>
</evidence>
<organism evidence="1 2">
    <name type="scientific">Paenibacillus pini JCM 16418</name>
    <dbReference type="NCBI Taxonomy" id="1236976"/>
    <lineage>
        <taxon>Bacteria</taxon>
        <taxon>Bacillati</taxon>
        <taxon>Bacillota</taxon>
        <taxon>Bacilli</taxon>
        <taxon>Bacillales</taxon>
        <taxon>Paenibacillaceae</taxon>
        <taxon>Paenibacillus</taxon>
    </lineage>
</organism>
<proteinExistence type="predicted"/>
<dbReference type="InterPro" id="IPR023393">
    <property type="entry name" value="START-like_dom_sf"/>
</dbReference>
<dbReference type="Gene3D" id="3.30.530.20">
    <property type="match status" value="1"/>
</dbReference>
<dbReference type="eggNOG" id="COG4276">
    <property type="taxonomic scope" value="Bacteria"/>
</dbReference>
<dbReference type="RefSeq" id="WP_036645645.1">
    <property type="nucleotide sequence ID" value="NZ_BAVZ01000001.1"/>
</dbReference>
<accession>W7Y6J6</accession>
<evidence type="ECO:0000313" key="2">
    <source>
        <dbReference type="Proteomes" id="UP000019364"/>
    </source>
</evidence>
<keyword evidence="2" id="KW-1185">Reference proteome</keyword>
<comment type="caution">
    <text evidence="1">The sequence shown here is derived from an EMBL/GenBank/DDBJ whole genome shotgun (WGS) entry which is preliminary data.</text>
</comment>